<reference evidence="6" key="1">
    <citation type="submission" date="2022-06" db="EMBL/GenBank/DDBJ databases">
        <title>Genomic Encyclopedia of Archaeal and Bacterial Type Strains, Phase II (KMG-II): from individual species to whole genera.</title>
        <authorList>
            <person name="Goeker M."/>
        </authorList>
    </citation>
    <scope>NUCLEOTIDE SEQUENCE</scope>
    <source>
        <strain evidence="6">DSM 43935</strain>
    </source>
</reference>
<comment type="function">
    <text evidence="5">ATP-dependent carboxylate-amine ligase which exhibits weak glutamate--cysteine ligase activity.</text>
</comment>
<protein>
    <recommendedName>
        <fullName evidence="5">Putative glutamate--cysteine ligase 2</fullName>
        <ecNumber evidence="5">6.3.2.2</ecNumber>
    </recommendedName>
    <alternativeName>
        <fullName evidence="5">Gamma-glutamylcysteine synthetase 2</fullName>
        <shortName evidence="5">GCS 2</shortName>
        <shortName evidence="5">Gamma-GCS 2</shortName>
    </alternativeName>
</protein>
<dbReference type="NCBIfam" id="NF010041">
    <property type="entry name" value="PRK13517.1-1"/>
    <property type="match status" value="1"/>
</dbReference>
<evidence type="ECO:0000256" key="4">
    <source>
        <dbReference type="ARBA" id="ARBA00048819"/>
    </source>
</evidence>
<dbReference type="GO" id="GO:0042398">
    <property type="term" value="P:modified amino acid biosynthetic process"/>
    <property type="evidence" value="ECO:0007669"/>
    <property type="project" value="InterPro"/>
</dbReference>
<dbReference type="SUPFAM" id="SSF55931">
    <property type="entry name" value="Glutamine synthetase/guanido kinase"/>
    <property type="match status" value="1"/>
</dbReference>
<keyword evidence="7" id="KW-1185">Reference proteome</keyword>
<evidence type="ECO:0000256" key="3">
    <source>
        <dbReference type="ARBA" id="ARBA00022840"/>
    </source>
</evidence>
<comment type="similarity">
    <text evidence="5">Belongs to the glutamate--cysteine ligase type 2 family. YbdK subfamily.</text>
</comment>
<evidence type="ECO:0000313" key="7">
    <source>
        <dbReference type="Proteomes" id="UP001206128"/>
    </source>
</evidence>
<accession>A0AAE3KIP3</accession>
<dbReference type="Gene3D" id="3.30.590.20">
    <property type="match status" value="1"/>
</dbReference>
<name>A0AAE3KIP3_9PSEU</name>
<keyword evidence="2 5" id="KW-0547">Nucleotide-binding</keyword>
<evidence type="ECO:0000256" key="2">
    <source>
        <dbReference type="ARBA" id="ARBA00022741"/>
    </source>
</evidence>
<dbReference type="EMBL" id="JAMTCK010000018">
    <property type="protein sequence ID" value="MCP2169476.1"/>
    <property type="molecule type" value="Genomic_DNA"/>
</dbReference>
<dbReference type="GO" id="GO:0005524">
    <property type="term" value="F:ATP binding"/>
    <property type="evidence" value="ECO:0007669"/>
    <property type="project" value="UniProtKB-KW"/>
</dbReference>
<comment type="caution">
    <text evidence="6">The sequence shown here is derived from an EMBL/GenBank/DDBJ whole genome shotgun (WGS) entry which is preliminary data.</text>
</comment>
<dbReference type="AlphaFoldDB" id="A0AAE3KIP3"/>
<dbReference type="PANTHER" id="PTHR36510:SF1">
    <property type="entry name" value="GLUTAMATE--CYSTEINE LIGASE 2-RELATED"/>
    <property type="match status" value="1"/>
</dbReference>
<proteinExistence type="inferred from homology"/>
<evidence type="ECO:0000256" key="5">
    <source>
        <dbReference type="HAMAP-Rule" id="MF_01609"/>
    </source>
</evidence>
<dbReference type="InterPro" id="IPR006336">
    <property type="entry name" value="GCS2"/>
</dbReference>
<dbReference type="PANTHER" id="PTHR36510">
    <property type="entry name" value="GLUTAMATE--CYSTEINE LIGASE 2-RELATED"/>
    <property type="match status" value="1"/>
</dbReference>
<dbReference type="Proteomes" id="UP001206128">
    <property type="component" value="Unassembled WGS sequence"/>
</dbReference>
<dbReference type="InterPro" id="IPR014746">
    <property type="entry name" value="Gln_synth/guanido_kin_cat_dom"/>
</dbReference>
<organism evidence="6 7">
    <name type="scientific">Goodfellowiella coeruleoviolacea</name>
    <dbReference type="NCBI Taxonomy" id="334858"/>
    <lineage>
        <taxon>Bacteria</taxon>
        <taxon>Bacillati</taxon>
        <taxon>Actinomycetota</taxon>
        <taxon>Actinomycetes</taxon>
        <taxon>Pseudonocardiales</taxon>
        <taxon>Pseudonocardiaceae</taxon>
        <taxon>Goodfellowiella</taxon>
    </lineage>
</organism>
<keyword evidence="3 5" id="KW-0067">ATP-binding</keyword>
<comment type="catalytic activity">
    <reaction evidence="4 5">
        <text>L-cysteine + L-glutamate + ATP = gamma-L-glutamyl-L-cysteine + ADP + phosphate + H(+)</text>
        <dbReference type="Rhea" id="RHEA:13285"/>
        <dbReference type="ChEBI" id="CHEBI:15378"/>
        <dbReference type="ChEBI" id="CHEBI:29985"/>
        <dbReference type="ChEBI" id="CHEBI:30616"/>
        <dbReference type="ChEBI" id="CHEBI:35235"/>
        <dbReference type="ChEBI" id="CHEBI:43474"/>
        <dbReference type="ChEBI" id="CHEBI:58173"/>
        <dbReference type="ChEBI" id="CHEBI:456216"/>
        <dbReference type="EC" id="6.3.2.2"/>
    </reaction>
</comment>
<dbReference type="Pfam" id="PF04107">
    <property type="entry name" value="GCS2"/>
    <property type="match status" value="1"/>
</dbReference>
<keyword evidence="1 5" id="KW-0436">Ligase</keyword>
<dbReference type="HAMAP" id="MF_01609">
    <property type="entry name" value="Glu_cys_ligase_2"/>
    <property type="match status" value="1"/>
</dbReference>
<dbReference type="InterPro" id="IPR050141">
    <property type="entry name" value="GCL_type2/YbdK_subfam"/>
</dbReference>
<gene>
    <name evidence="6" type="ORF">LX83_006361</name>
</gene>
<evidence type="ECO:0000256" key="1">
    <source>
        <dbReference type="ARBA" id="ARBA00022598"/>
    </source>
</evidence>
<evidence type="ECO:0000313" key="6">
    <source>
        <dbReference type="EMBL" id="MCP2169476.1"/>
    </source>
</evidence>
<dbReference type="NCBIfam" id="TIGR02050">
    <property type="entry name" value="gshA_cyan_rel"/>
    <property type="match status" value="1"/>
</dbReference>
<dbReference type="EC" id="6.3.2.2" evidence="5"/>
<dbReference type="GO" id="GO:0004357">
    <property type="term" value="F:glutamate-cysteine ligase activity"/>
    <property type="evidence" value="ECO:0007669"/>
    <property type="project" value="UniProtKB-EC"/>
</dbReference>
<sequence>MTVGVEEEFLLVDTRSRELAAVAAQVLADAAGILPELREEIVQFQVETASPVCHTLADLREHLLRSRTALAEIAQRHGVRPVATGTPVLGRAHPAPLTNTTRYHRIAESFGALAETQTICGCHVHVGVPDPESGVQVSNHLRSWLPLLLAMSANSPFWSERDTRYASWRYLVWNRWPSAGPPPWLRSASHYETTLRTLLHSGAAIDQGMLYWDVRLSAKYPTVELRVFDIAATVDEAVLLAGVARAIAATALVGGVPAVPVPQQVLRAAMWRAARYGMEGTVLDPLSERLVPASTLVNHLLVWARPGLEANGDLEWVTDSAERLIAGGSGAARQRGALQRRGRLTDVVDLLVEQTAPGLARPS</sequence>
<dbReference type="InterPro" id="IPR011793">
    <property type="entry name" value="YbdK"/>
</dbReference>